<reference evidence="1" key="1">
    <citation type="submission" date="2020-01" db="EMBL/GenBank/DDBJ databases">
        <authorList>
            <person name="Meier V. D."/>
            <person name="Meier V D."/>
        </authorList>
    </citation>
    <scope>NUCLEOTIDE SEQUENCE</scope>
    <source>
        <strain evidence="1">HLG_WM_MAG_12</strain>
    </source>
</reference>
<accession>A0A6S6SIF0</accession>
<dbReference type="InterPro" id="IPR009387">
    <property type="entry name" value="HigB-2"/>
</dbReference>
<proteinExistence type="predicted"/>
<dbReference type="Pfam" id="PF06296">
    <property type="entry name" value="RelE"/>
    <property type="match status" value="1"/>
</dbReference>
<name>A0A6S6SIF0_9BACT</name>
<dbReference type="EMBL" id="CACVAW010000016">
    <property type="protein sequence ID" value="CAA6804816.1"/>
    <property type="molecule type" value="Genomic_DNA"/>
</dbReference>
<protein>
    <submittedName>
        <fullName evidence="1">RelE toxin of RelE / RelB toxin-antitoxin system</fullName>
    </submittedName>
</protein>
<gene>
    <name evidence="1" type="ORF">HELGO_WM33863</name>
</gene>
<organism evidence="1">
    <name type="scientific">uncultured Campylobacterales bacterium</name>
    <dbReference type="NCBI Taxonomy" id="352960"/>
    <lineage>
        <taxon>Bacteria</taxon>
        <taxon>Pseudomonadati</taxon>
        <taxon>Campylobacterota</taxon>
        <taxon>Epsilonproteobacteria</taxon>
        <taxon>Campylobacterales</taxon>
        <taxon>environmental samples</taxon>
    </lineage>
</organism>
<dbReference type="AlphaFoldDB" id="A0A6S6SIF0"/>
<evidence type="ECO:0000313" key="1">
    <source>
        <dbReference type="EMBL" id="CAA6804816.1"/>
    </source>
</evidence>
<sequence length="108" mass="12540">MSYEVLVVDEFKRNVKKLFKKYKFIKQDLLPLVSSLEKDAFIGTHLGSNIYKTRVKNSDLGGKSGGYRVVYYTHLPKNRIYLLTVFSKTQKANINVKELQPILKKIKD</sequence>